<dbReference type="EMBL" id="JANVFU010000014">
    <property type="protein sequence ID" value="KAJ3740466.1"/>
    <property type="molecule type" value="Genomic_DNA"/>
</dbReference>
<feature type="region of interest" description="Disordered" evidence="1">
    <location>
        <begin position="361"/>
        <end position="380"/>
    </location>
</feature>
<sequence>MVFKFVMSHARHWLYLIFVEASTERRKGRPPKSRPDQNAKMSLWDHTSYLSDTGKCVDDREHGKAFDIDDNLEGVTDDLRRTFRVVYKKHGSLKDRRDLNIKYRHVGCEQCISRNKPCEIRATALQCGNCPPYVKCTRVPVLKRLRVLDIMDITEQQYDCLLAWYKKTAEEELLGPLRESFKIPSASVESSSSSGYEPVSPENLSPHSFLVPLNAASQDHDEYSVPCKLTTNSLATQPSPFPAFHAQEEQWPREEIVSPMTPYYTLPSPYQSPSPRLLAPTASYRIPDSFVREYDEDSFSACVVPNAQPYGTPGQYSAVTWNRCNDICSHSAARGQQSSIAYSGGTPTCYATHDQSRNEYRYDRQPENATRSPRFPSYSGHDRTGYKLSFDYDTSCHRGLPEDTKSSFKLHSWNGNTPSKPINYHGHQVQGVEECA</sequence>
<gene>
    <name evidence="2" type="ORF">DFH05DRAFT_406338</name>
</gene>
<reference evidence="2 3" key="1">
    <citation type="journal article" date="2023" name="Proc. Natl. Acad. Sci. U.S.A.">
        <title>A global phylogenomic analysis of the shiitake genus Lentinula.</title>
        <authorList>
            <person name="Sierra-Patev S."/>
            <person name="Min B."/>
            <person name="Naranjo-Ortiz M."/>
            <person name="Looney B."/>
            <person name="Konkel Z."/>
            <person name="Slot J.C."/>
            <person name="Sakamoto Y."/>
            <person name="Steenwyk J.L."/>
            <person name="Rokas A."/>
            <person name="Carro J."/>
            <person name="Camarero S."/>
            <person name="Ferreira P."/>
            <person name="Molpeceres G."/>
            <person name="Ruiz-Duenas F.J."/>
            <person name="Serrano A."/>
            <person name="Henrissat B."/>
            <person name="Drula E."/>
            <person name="Hughes K.W."/>
            <person name="Mata J.L."/>
            <person name="Ishikawa N.K."/>
            <person name="Vargas-Isla R."/>
            <person name="Ushijima S."/>
            <person name="Smith C.A."/>
            <person name="Donoghue J."/>
            <person name="Ahrendt S."/>
            <person name="Andreopoulos W."/>
            <person name="He G."/>
            <person name="LaButti K."/>
            <person name="Lipzen A."/>
            <person name="Ng V."/>
            <person name="Riley R."/>
            <person name="Sandor L."/>
            <person name="Barry K."/>
            <person name="Martinez A.T."/>
            <person name="Xiao Y."/>
            <person name="Gibbons J.G."/>
            <person name="Terashima K."/>
            <person name="Grigoriev I.V."/>
            <person name="Hibbett D."/>
        </authorList>
    </citation>
    <scope>NUCLEOTIDE SEQUENCE [LARGE SCALE GENOMIC DNA]</scope>
    <source>
        <strain evidence="2 3">TFB7810</strain>
    </source>
</reference>
<protein>
    <submittedName>
        <fullName evidence="2">Uncharacterized protein</fullName>
    </submittedName>
</protein>
<accession>A0A9W8TU80</accession>
<evidence type="ECO:0000256" key="1">
    <source>
        <dbReference type="SAM" id="MobiDB-lite"/>
    </source>
</evidence>
<dbReference type="AlphaFoldDB" id="A0A9W8TU80"/>
<name>A0A9W8TU80_9AGAR</name>
<comment type="caution">
    <text evidence="2">The sequence shown here is derived from an EMBL/GenBank/DDBJ whole genome shotgun (WGS) entry which is preliminary data.</text>
</comment>
<evidence type="ECO:0000313" key="3">
    <source>
        <dbReference type="Proteomes" id="UP001142393"/>
    </source>
</evidence>
<keyword evidence="3" id="KW-1185">Reference proteome</keyword>
<organism evidence="2 3">
    <name type="scientific">Lentinula detonsa</name>
    <dbReference type="NCBI Taxonomy" id="2804962"/>
    <lineage>
        <taxon>Eukaryota</taxon>
        <taxon>Fungi</taxon>
        <taxon>Dikarya</taxon>
        <taxon>Basidiomycota</taxon>
        <taxon>Agaricomycotina</taxon>
        <taxon>Agaricomycetes</taxon>
        <taxon>Agaricomycetidae</taxon>
        <taxon>Agaricales</taxon>
        <taxon>Marasmiineae</taxon>
        <taxon>Omphalotaceae</taxon>
        <taxon>Lentinula</taxon>
    </lineage>
</organism>
<dbReference type="Proteomes" id="UP001142393">
    <property type="component" value="Unassembled WGS sequence"/>
</dbReference>
<proteinExistence type="predicted"/>
<evidence type="ECO:0000313" key="2">
    <source>
        <dbReference type="EMBL" id="KAJ3740466.1"/>
    </source>
</evidence>